<organism evidence="3 4">
    <name type="scientific">Parabacteroides acidifaciens</name>
    <dbReference type="NCBI Taxonomy" id="2290935"/>
    <lineage>
        <taxon>Bacteria</taxon>
        <taxon>Pseudomonadati</taxon>
        <taxon>Bacteroidota</taxon>
        <taxon>Bacteroidia</taxon>
        <taxon>Bacteroidales</taxon>
        <taxon>Tannerellaceae</taxon>
        <taxon>Parabacteroides</taxon>
    </lineage>
</organism>
<name>A0A3D8HGW5_9BACT</name>
<keyword evidence="5" id="KW-1185">Reference proteome</keyword>
<dbReference type="EMBL" id="JACRTI010000008">
    <property type="protein sequence ID" value="MBC8601087.1"/>
    <property type="molecule type" value="Genomic_DNA"/>
</dbReference>
<reference evidence="3 4" key="1">
    <citation type="submission" date="2018-07" db="EMBL/GenBank/DDBJ databases">
        <title>Parabacteroides acidifaciens nov. sp., isolated from human feces.</title>
        <authorList>
            <person name="Wang Y.J."/>
        </authorList>
    </citation>
    <scope>NUCLEOTIDE SEQUENCE [LARGE SCALE GENOMIC DNA]</scope>
    <source>
        <strain evidence="3 4">426-9</strain>
    </source>
</reference>
<evidence type="ECO:0000313" key="4">
    <source>
        <dbReference type="Proteomes" id="UP000256321"/>
    </source>
</evidence>
<gene>
    <name evidence="3" type="ORF">DWU89_05160</name>
    <name evidence="2" type="ORF">H8784_05055</name>
</gene>
<dbReference type="RefSeq" id="WP_115498608.1">
    <property type="nucleotide sequence ID" value="NZ_JACRTI010000008.1"/>
</dbReference>
<dbReference type="EMBL" id="QREV01000008">
    <property type="protein sequence ID" value="RDU50151.1"/>
    <property type="molecule type" value="Genomic_DNA"/>
</dbReference>
<evidence type="ECO:0000259" key="1">
    <source>
        <dbReference type="Pfam" id="PF03061"/>
    </source>
</evidence>
<evidence type="ECO:0000313" key="2">
    <source>
        <dbReference type="EMBL" id="MBC8601087.1"/>
    </source>
</evidence>
<comment type="caution">
    <text evidence="3">The sequence shown here is derived from an EMBL/GenBank/DDBJ whole genome shotgun (WGS) entry which is preliminary data.</text>
</comment>
<dbReference type="GO" id="GO:0016790">
    <property type="term" value="F:thiolester hydrolase activity"/>
    <property type="evidence" value="ECO:0007669"/>
    <property type="project" value="UniProtKB-ARBA"/>
</dbReference>
<dbReference type="Gene3D" id="3.10.129.10">
    <property type="entry name" value="Hotdog Thioesterase"/>
    <property type="match status" value="1"/>
</dbReference>
<sequence length="157" mass="18096">MKKIINPWEGLEGYMCFGCAPSNPMGLHMEFYEDGDDIVAYWEPEAHYQGWLNTLHGGIQTTLMDELAGWVVLRKLQTSGMTSRLDARFMKSISTRESRLTIRGRIKDRKRNAIFIETEIYNSQNELCTRADLVYFVVTQEQATEKFHFGGCRAEGE</sequence>
<dbReference type="CDD" id="cd03443">
    <property type="entry name" value="PaaI_thioesterase"/>
    <property type="match status" value="1"/>
</dbReference>
<dbReference type="Proteomes" id="UP000256321">
    <property type="component" value="Unassembled WGS sequence"/>
</dbReference>
<dbReference type="InterPro" id="IPR029069">
    <property type="entry name" value="HotDog_dom_sf"/>
</dbReference>
<accession>A0A3D8HGW5</accession>
<protein>
    <submittedName>
        <fullName evidence="3">PaaI family thioesterase</fullName>
    </submittedName>
</protein>
<proteinExistence type="predicted"/>
<dbReference type="InterPro" id="IPR006683">
    <property type="entry name" value="Thioestr_dom"/>
</dbReference>
<dbReference type="AlphaFoldDB" id="A0A3D8HGW5"/>
<dbReference type="Pfam" id="PF03061">
    <property type="entry name" value="4HBT"/>
    <property type="match status" value="1"/>
</dbReference>
<reference evidence="2 5" key="2">
    <citation type="submission" date="2020-08" db="EMBL/GenBank/DDBJ databases">
        <title>Genome public.</title>
        <authorList>
            <person name="Liu C."/>
            <person name="Sun Q."/>
        </authorList>
    </citation>
    <scope>NUCLEOTIDE SEQUENCE [LARGE SCALE GENOMIC DNA]</scope>
    <source>
        <strain evidence="2 5">426_9</strain>
    </source>
</reference>
<evidence type="ECO:0000313" key="3">
    <source>
        <dbReference type="EMBL" id="RDU50151.1"/>
    </source>
</evidence>
<feature type="domain" description="Thioesterase" evidence="1">
    <location>
        <begin position="53"/>
        <end position="128"/>
    </location>
</feature>
<dbReference type="Proteomes" id="UP000629596">
    <property type="component" value="Unassembled WGS sequence"/>
</dbReference>
<dbReference type="SUPFAM" id="SSF54637">
    <property type="entry name" value="Thioesterase/thiol ester dehydrase-isomerase"/>
    <property type="match status" value="1"/>
</dbReference>
<evidence type="ECO:0000313" key="5">
    <source>
        <dbReference type="Proteomes" id="UP000629596"/>
    </source>
</evidence>